<dbReference type="EMBL" id="MRZV01000379">
    <property type="protein sequence ID" value="PIK51315.1"/>
    <property type="molecule type" value="Genomic_DNA"/>
</dbReference>
<gene>
    <name evidence="2" type="ORF">BSL78_11792</name>
</gene>
<feature type="compositionally biased region" description="Polar residues" evidence="1">
    <location>
        <begin position="159"/>
        <end position="173"/>
    </location>
</feature>
<feature type="region of interest" description="Disordered" evidence="1">
    <location>
        <begin position="159"/>
        <end position="238"/>
    </location>
</feature>
<dbReference type="Proteomes" id="UP000230750">
    <property type="component" value="Unassembled WGS sequence"/>
</dbReference>
<organism evidence="2 3">
    <name type="scientific">Stichopus japonicus</name>
    <name type="common">Sea cucumber</name>
    <dbReference type="NCBI Taxonomy" id="307972"/>
    <lineage>
        <taxon>Eukaryota</taxon>
        <taxon>Metazoa</taxon>
        <taxon>Echinodermata</taxon>
        <taxon>Eleutherozoa</taxon>
        <taxon>Echinozoa</taxon>
        <taxon>Holothuroidea</taxon>
        <taxon>Aspidochirotacea</taxon>
        <taxon>Aspidochirotida</taxon>
        <taxon>Stichopodidae</taxon>
        <taxon>Apostichopus</taxon>
    </lineage>
</organism>
<evidence type="ECO:0000313" key="3">
    <source>
        <dbReference type="Proteomes" id="UP000230750"/>
    </source>
</evidence>
<keyword evidence="3" id="KW-1185">Reference proteome</keyword>
<evidence type="ECO:0000313" key="2">
    <source>
        <dbReference type="EMBL" id="PIK51315.1"/>
    </source>
</evidence>
<evidence type="ECO:0000256" key="1">
    <source>
        <dbReference type="SAM" id="MobiDB-lite"/>
    </source>
</evidence>
<sequence length="238" mass="26241">MNIVDLSLSTEDAENGIFQTKADIEPRGNLSSHSSKLSRGFVVPASLVMSDNTEELPGTVSDLLKRNPCYQADTYSCKATLTNSESSRVTKSISELHLNVSAAEEVTESGTYSEPSPLIWSEHSQHPSDFDQTLSFKNDKDNDVVDHLSVKQTLQKNPCYSSNVQNSASSFTEQLDPEENGLGLSVHSPYSTIEEEDIDHSNELLYEDPNPNPEQLDEALKNPSVDCCTSNESEKDHL</sequence>
<comment type="caution">
    <text evidence="2">The sequence shown here is derived from an EMBL/GenBank/DDBJ whole genome shotgun (WGS) entry which is preliminary data.</text>
</comment>
<protein>
    <submittedName>
        <fullName evidence="2">Uncharacterized protein</fullName>
    </submittedName>
</protein>
<dbReference type="AlphaFoldDB" id="A0A2G8KTN0"/>
<proteinExistence type="predicted"/>
<name>A0A2G8KTN0_STIJA</name>
<feature type="region of interest" description="Disordered" evidence="1">
    <location>
        <begin position="105"/>
        <end position="126"/>
    </location>
</feature>
<accession>A0A2G8KTN0</accession>
<reference evidence="2 3" key="1">
    <citation type="journal article" date="2017" name="PLoS Biol.">
        <title>The sea cucumber genome provides insights into morphological evolution and visceral regeneration.</title>
        <authorList>
            <person name="Zhang X."/>
            <person name="Sun L."/>
            <person name="Yuan J."/>
            <person name="Sun Y."/>
            <person name="Gao Y."/>
            <person name="Zhang L."/>
            <person name="Li S."/>
            <person name="Dai H."/>
            <person name="Hamel J.F."/>
            <person name="Liu C."/>
            <person name="Yu Y."/>
            <person name="Liu S."/>
            <person name="Lin W."/>
            <person name="Guo K."/>
            <person name="Jin S."/>
            <person name="Xu P."/>
            <person name="Storey K.B."/>
            <person name="Huan P."/>
            <person name="Zhang T."/>
            <person name="Zhou Y."/>
            <person name="Zhang J."/>
            <person name="Lin C."/>
            <person name="Li X."/>
            <person name="Xing L."/>
            <person name="Huo D."/>
            <person name="Sun M."/>
            <person name="Wang L."/>
            <person name="Mercier A."/>
            <person name="Li F."/>
            <person name="Yang H."/>
            <person name="Xiang J."/>
        </authorList>
    </citation>
    <scope>NUCLEOTIDE SEQUENCE [LARGE SCALE GENOMIC DNA]</scope>
    <source>
        <strain evidence="2">Shaxun</strain>
        <tissue evidence="2">Muscle</tissue>
    </source>
</reference>